<accession>A0A330LIP2</accession>
<dbReference type="EMBL" id="LS483250">
    <property type="protein sequence ID" value="SQD76730.1"/>
    <property type="molecule type" value="Genomic_DNA"/>
</dbReference>
<dbReference type="AlphaFoldDB" id="A0A330LIP2"/>
<sequence>MRSMGIFLDEVHFPLGFQQQNAFNLDESQLLENYGLTMLRLQEGEILPATADEHFFLAELDGEFELTSDFARCWRKYNHKITHPNTLRNSITKRSAKQPSRDYFVDELSTLEDSDNTYDELDLNS</sequence>
<evidence type="ECO:0000256" key="2">
    <source>
        <dbReference type="ARBA" id="ARBA00093628"/>
    </source>
</evidence>
<reference evidence="4" key="1">
    <citation type="submission" date="2018-05" db="EMBL/GenBank/DDBJ databases">
        <authorList>
            <person name="Cea G.-C."/>
            <person name="William W."/>
        </authorList>
    </citation>
    <scope>NUCLEOTIDE SEQUENCE [LARGE SCALE GENOMIC DNA]</scope>
    <source>
        <strain evidence="4">DB21MT 5</strain>
    </source>
</reference>
<gene>
    <name evidence="3" type="ORF">MORIYA_0252</name>
</gene>
<dbReference type="OrthoDB" id="6400110at2"/>
<evidence type="ECO:0000256" key="1">
    <source>
        <dbReference type="ARBA" id="ARBA00093464"/>
    </source>
</evidence>
<dbReference type="Proteomes" id="UP000250163">
    <property type="component" value="Chromosome MORIYA"/>
</dbReference>
<evidence type="ECO:0000313" key="3">
    <source>
        <dbReference type="EMBL" id="SQD76730.1"/>
    </source>
</evidence>
<keyword evidence="4" id="KW-1185">Reference proteome</keyword>
<evidence type="ECO:0000313" key="4">
    <source>
        <dbReference type="Proteomes" id="UP000250163"/>
    </source>
</evidence>
<proteinExistence type="inferred from homology"/>
<dbReference type="Pfam" id="PF04219">
    <property type="entry name" value="DUF413"/>
    <property type="match status" value="1"/>
</dbReference>
<comment type="similarity">
    <text evidence="1">Belongs to the MaoP family.</text>
</comment>
<protein>
    <recommendedName>
        <fullName evidence="2">Macrodomain Ori protein</fullName>
    </recommendedName>
</protein>
<dbReference type="InterPro" id="IPR007335">
    <property type="entry name" value="DUF413"/>
</dbReference>
<organism evidence="3 4">
    <name type="scientific">Moritella yayanosii</name>
    <dbReference type="NCBI Taxonomy" id="69539"/>
    <lineage>
        <taxon>Bacteria</taxon>
        <taxon>Pseudomonadati</taxon>
        <taxon>Pseudomonadota</taxon>
        <taxon>Gammaproteobacteria</taxon>
        <taxon>Alteromonadales</taxon>
        <taxon>Moritellaceae</taxon>
        <taxon>Moritella</taxon>
    </lineage>
</organism>
<name>A0A330LIP2_9GAMM</name>
<dbReference type="KEGG" id="mya:MORIYA_0252"/>